<dbReference type="Proteomes" id="UP001231370">
    <property type="component" value="Unassembled WGS sequence"/>
</dbReference>
<sequence length="48" mass="5453">MTLGNAGCEKCQETGFLALLHRRVHLWEETRFLTAACKRVLLVSLPHC</sequence>
<dbReference type="RefSeq" id="WP_283763661.1">
    <property type="nucleotide sequence ID" value="NZ_JAQPOK010000118.1"/>
</dbReference>
<dbReference type="EMBL" id="JAQPOK010000118">
    <property type="protein sequence ID" value="MDJ1180359.1"/>
    <property type="molecule type" value="Genomic_DNA"/>
</dbReference>
<evidence type="ECO:0000313" key="1">
    <source>
        <dbReference type="EMBL" id="MDJ1180359.1"/>
    </source>
</evidence>
<evidence type="ECO:0000313" key="2">
    <source>
        <dbReference type="Proteomes" id="UP001231370"/>
    </source>
</evidence>
<comment type="caution">
    <text evidence="1">The sequence shown here is derived from an EMBL/GenBank/DDBJ whole genome shotgun (WGS) entry which is preliminary data.</text>
</comment>
<proteinExistence type="predicted"/>
<accession>A0ABT7BMD8</accession>
<keyword evidence="2" id="KW-1185">Reference proteome</keyword>
<name>A0ABT7BMD8_9CYAN</name>
<gene>
    <name evidence="1" type="ORF">PJF56_15955</name>
</gene>
<protein>
    <submittedName>
        <fullName evidence="1">Uncharacterized protein</fullName>
    </submittedName>
</protein>
<organism evidence="1 2">
    <name type="scientific">Roseofilum halophilum BLCC-M91</name>
    <dbReference type="NCBI Taxonomy" id="3022259"/>
    <lineage>
        <taxon>Bacteria</taxon>
        <taxon>Bacillati</taxon>
        <taxon>Cyanobacteriota</taxon>
        <taxon>Cyanophyceae</taxon>
        <taxon>Desertifilales</taxon>
        <taxon>Desertifilaceae</taxon>
        <taxon>Roseofilum</taxon>
        <taxon>Roseofilum halophilum</taxon>
    </lineage>
</organism>
<reference evidence="1 2" key="1">
    <citation type="submission" date="2023-01" db="EMBL/GenBank/DDBJ databases">
        <title>Novel diversity within Roseofilum (Cyanobacteria; Desertifilaceae) from marine benthic mats with descriptions of four novel species.</title>
        <authorList>
            <person name="Wang Y."/>
            <person name="Berthold D.E."/>
            <person name="Hu J."/>
            <person name="Lefler F.W."/>
            <person name="Laughinghouse H.D. IV."/>
        </authorList>
    </citation>
    <scope>NUCLEOTIDE SEQUENCE [LARGE SCALE GENOMIC DNA]</scope>
    <source>
        <strain evidence="1 2">BLCC-M91</strain>
    </source>
</reference>